<protein>
    <submittedName>
        <fullName evidence="2">HlyU family transcriptional regulator</fullName>
    </submittedName>
</protein>
<dbReference type="RefSeq" id="WP_311933059.1">
    <property type="nucleotide sequence ID" value="NZ_JAVSCS010000004.1"/>
</dbReference>
<evidence type="ECO:0000313" key="2">
    <source>
        <dbReference type="EMBL" id="MEW9308739.1"/>
    </source>
</evidence>
<sequence length="147" mass="16274">MKHAGWSKSPQPLRESSSSHNRAEHAPIGDRRQCGYRAGLDQSDWDFAVASFLKSLSSLFGGKRESDGEPAPKGDGEEYNGFTVRPAPYKEGGQYQTCGYVEKEIGGELKSHKFIRADRFASLDDAVQFSLTKGKQLIDEQGEGLFR</sequence>
<feature type="compositionally biased region" description="Basic and acidic residues" evidence="1">
    <location>
        <begin position="21"/>
        <end position="33"/>
    </location>
</feature>
<feature type="region of interest" description="Disordered" evidence="1">
    <location>
        <begin position="60"/>
        <end position="88"/>
    </location>
</feature>
<dbReference type="Pfam" id="PF10115">
    <property type="entry name" value="HlyU"/>
    <property type="match status" value="1"/>
</dbReference>
<evidence type="ECO:0000313" key="3">
    <source>
        <dbReference type="Proteomes" id="UP001555786"/>
    </source>
</evidence>
<dbReference type="EMBL" id="JBFNQD010000010">
    <property type="protein sequence ID" value="MEW9308739.1"/>
    <property type="molecule type" value="Genomic_DNA"/>
</dbReference>
<keyword evidence="3" id="KW-1185">Reference proteome</keyword>
<organism evidence="2 3">
    <name type="scientific">Labrys neptuniae</name>
    <dbReference type="NCBI Taxonomy" id="376174"/>
    <lineage>
        <taxon>Bacteria</taxon>
        <taxon>Pseudomonadati</taxon>
        <taxon>Pseudomonadota</taxon>
        <taxon>Alphaproteobacteria</taxon>
        <taxon>Hyphomicrobiales</taxon>
        <taxon>Xanthobacteraceae</taxon>
        <taxon>Labrys</taxon>
    </lineage>
</organism>
<accession>A0ABV3PSX7</accession>
<dbReference type="InterPro" id="IPR018772">
    <property type="entry name" value="Transcription_activator_HlyU"/>
</dbReference>
<feature type="region of interest" description="Disordered" evidence="1">
    <location>
        <begin position="1"/>
        <end position="33"/>
    </location>
</feature>
<feature type="compositionally biased region" description="Basic and acidic residues" evidence="1">
    <location>
        <begin position="62"/>
        <end position="76"/>
    </location>
</feature>
<reference evidence="2 3" key="1">
    <citation type="submission" date="2024-07" db="EMBL/GenBank/DDBJ databases">
        <title>Description of Labrys sedimenti sp. nov., isolated from a diclofenac-degrading enrichment culture.</title>
        <authorList>
            <person name="Tancsics A."/>
            <person name="Csepanyi A."/>
        </authorList>
    </citation>
    <scope>NUCLEOTIDE SEQUENCE [LARGE SCALE GENOMIC DNA]</scope>
    <source>
        <strain evidence="2 3">LMG 23578</strain>
    </source>
</reference>
<comment type="caution">
    <text evidence="2">The sequence shown here is derived from an EMBL/GenBank/DDBJ whole genome shotgun (WGS) entry which is preliminary data.</text>
</comment>
<name>A0ABV3PSX7_9HYPH</name>
<gene>
    <name evidence="2" type="ORF">ABXS05_24510</name>
</gene>
<proteinExistence type="predicted"/>
<feature type="compositionally biased region" description="Polar residues" evidence="1">
    <location>
        <begin position="8"/>
        <end position="20"/>
    </location>
</feature>
<dbReference type="Proteomes" id="UP001555786">
    <property type="component" value="Unassembled WGS sequence"/>
</dbReference>
<evidence type="ECO:0000256" key="1">
    <source>
        <dbReference type="SAM" id="MobiDB-lite"/>
    </source>
</evidence>